<reference evidence="2" key="1">
    <citation type="journal article" date="2024" name="Proc. Natl. Acad. Sci. U.S.A.">
        <title>Extraordinary preservation of gene collinearity over three hundred million years revealed in homosporous lycophytes.</title>
        <authorList>
            <person name="Li C."/>
            <person name="Wickell D."/>
            <person name="Kuo L.Y."/>
            <person name="Chen X."/>
            <person name="Nie B."/>
            <person name="Liao X."/>
            <person name="Peng D."/>
            <person name="Ji J."/>
            <person name="Jenkins J."/>
            <person name="Williams M."/>
            <person name="Shu S."/>
            <person name="Plott C."/>
            <person name="Barry K."/>
            <person name="Rajasekar S."/>
            <person name="Grimwood J."/>
            <person name="Han X."/>
            <person name="Sun S."/>
            <person name="Hou Z."/>
            <person name="He W."/>
            <person name="Dai G."/>
            <person name="Sun C."/>
            <person name="Schmutz J."/>
            <person name="Leebens-Mack J.H."/>
            <person name="Li F.W."/>
            <person name="Wang L."/>
        </authorList>
    </citation>
    <scope>NUCLEOTIDE SEQUENCE [LARGE SCALE GENOMIC DNA]</scope>
    <source>
        <strain evidence="2">cv. PW_Plant_1</strain>
    </source>
</reference>
<dbReference type="EMBL" id="CM055107">
    <property type="protein sequence ID" value="KAJ7528221.1"/>
    <property type="molecule type" value="Genomic_DNA"/>
</dbReference>
<name>A0ACC2BEH6_DIPCM</name>
<proteinExistence type="predicted"/>
<protein>
    <submittedName>
        <fullName evidence="1">Uncharacterized protein</fullName>
    </submittedName>
</protein>
<gene>
    <name evidence="1" type="ORF">O6H91_16G090200</name>
</gene>
<organism evidence="1 2">
    <name type="scientific">Diphasiastrum complanatum</name>
    <name type="common">Issler's clubmoss</name>
    <name type="synonym">Lycopodium complanatum</name>
    <dbReference type="NCBI Taxonomy" id="34168"/>
    <lineage>
        <taxon>Eukaryota</taxon>
        <taxon>Viridiplantae</taxon>
        <taxon>Streptophyta</taxon>
        <taxon>Embryophyta</taxon>
        <taxon>Tracheophyta</taxon>
        <taxon>Lycopodiopsida</taxon>
        <taxon>Lycopodiales</taxon>
        <taxon>Lycopodiaceae</taxon>
        <taxon>Lycopodioideae</taxon>
        <taxon>Diphasiastrum</taxon>
    </lineage>
</organism>
<accession>A0ACC2BEH6</accession>
<comment type="caution">
    <text evidence="1">The sequence shown here is derived from an EMBL/GenBank/DDBJ whole genome shotgun (WGS) entry which is preliminary data.</text>
</comment>
<dbReference type="Proteomes" id="UP001162992">
    <property type="component" value="Chromosome 16"/>
</dbReference>
<evidence type="ECO:0000313" key="2">
    <source>
        <dbReference type="Proteomes" id="UP001162992"/>
    </source>
</evidence>
<keyword evidence="2" id="KW-1185">Reference proteome</keyword>
<sequence>MMLTLKQLLGARRWSLIPVPSLRQLDQAEGDTSPFLGTFCCKAGTSSKLQPSTLLDLTDLTLPHKWYPSARSKKRLIVLHVGPTNSGKTFKALQRLQLCSSGVYCGPLRLLAWEVAERLNKSNTACSLITGQERREVDGARHKAMTVEMADISREYECGVIDEIQMIGCQERGFSFTRALLGLAVNELHLCGDPAVVPLIQDIIATTGDSLQVQHYSRLSPLVPLSRPLKAYSNVKRGDCIIAFSRREIFSIKKKIEAEGKFKCAVVYGSLPPEARTRQAEQFNDSSSGYDILVASDAIGMGLNLNIRRIVFSTLEKFDGTRFRPLDVMQIKQIAGRAGRYGSSFQKGEVTCLDLYDLPRLHNSIAAPSVPIKAAGLFPSLDQLALYSSVHSSRTFATILEEYIKMARLSHHYFLCNCDTMLEVARLLDEFPMSIKDRFLFCICPIDLDNQVVTGALLKFATEYCKYGGVSLGTSLSSSSTQIPRTQGALVELESLNKVFDLYIWLSFRLEDAFVDRDSAITQKELCGILIEAGLKMVGSKKTKNVQIKRQASGFNTREKSQANLGGFSVDKDIGDLLESKKNKNETWKESCIFEDDVESSRLNLSIQELDYYERKDCKKAQGPSQLWTPKWVS</sequence>
<evidence type="ECO:0000313" key="1">
    <source>
        <dbReference type="EMBL" id="KAJ7528221.1"/>
    </source>
</evidence>